<evidence type="ECO:0000256" key="1">
    <source>
        <dbReference type="ARBA" id="ARBA00012837"/>
    </source>
</evidence>
<keyword evidence="4" id="KW-0067">ATP-binding</keyword>
<dbReference type="Proteomes" id="UP001596989">
    <property type="component" value="Unassembled WGS sequence"/>
</dbReference>
<dbReference type="SMART" id="SM00836">
    <property type="entry name" value="DALR_1"/>
    <property type="match status" value="1"/>
</dbReference>
<dbReference type="PANTHER" id="PTHR11956">
    <property type="entry name" value="ARGINYL-TRNA SYNTHETASE"/>
    <property type="match status" value="1"/>
</dbReference>
<dbReference type="Pfam" id="PF05746">
    <property type="entry name" value="DALR_1"/>
    <property type="match status" value="1"/>
</dbReference>
<protein>
    <recommendedName>
        <fullName evidence="1">arginine--tRNA ligase</fullName>
        <ecNumber evidence="1">6.1.1.19</ecNumber>
    </recommendedName>
</protein>
<gene>
    <name evidence="7" type="ORF">ACFQ2I_02540</name>
</gene>
<keyword evidence="3" id="KW-0547">Nucleotide-binding</keyword>
<evidence type="ECO:0000256" key="2">
    <source>
        <dbReference type="ARBA" id="ARBA00022598"/>
    </source>
</evidence>
<dbReference type="InterPro" id="IPR009080">
    <property type="entry name" value="tRNAsynth_Ia_anticodon-bd"/>
</dbReference>
<sequence length="77" mass="9095">MTRYPERLLQAAERYEPSVLARYLLDLAQDFNRYYHHVKVLSGQPSEVRMKLELVSLVSQMLRRGLHLLGLRTPEQL</sequence>
<accession>A0ABW3HL77</accession>
<dbReference type="EMBL" id="JBHTJZ010000004">
    <property type="protein sequence ID" value="MFD0958263.1"/>
    <property type="molecule type" value="Genomic_DNA"/>
</dbReference>
<feature type="domain" description="DALR anticodon binding" evidence="6">
    <location>
        <begin position="3"/>
        <end position="77"/>
    </location>
</feature>
<dbReference type="RefSeq" id="WP_377561927.1">
    <property type="nucleotide sequence ID" value="NZ_JBHTJZ010000004.1"/>
</dbReference>
<dbReference type="EC" id="6.1.1.19" evidence="1"/>
<name>A0ABW3HL77_9BACL</name>
<keyword evidence="8" id="KW-1185">Reference proteome</keyword>
<evidence type="ECO:0000256" key="4">
    <source>
        <dbReference type="ARBA" id="ARBA00022840"/>
    </source>
</evidence>
<comment type="catalytic activity">
    <reaction evidence="5">
        <text>tRNA(Arg) + L-arginine + ATP = L-arginyl-tRNA(Arg) + AMP + diphosphate</text>
        <dbReference type="Rhea" id="RHEA:20301"/>
        <dbReference type="Rhea" id="RHEA-COMP:9658"/>
        <dbReference type="Rhea" id="RHEA-COMP:9673"/>
        <dbReference type="ChEBI" id="CHEBI:30616"/>
        <dbReference type="ChEBI" id="CHEBI:32682"/>
        <dbReference type="ChEBI" id="CHEBI:33019"/>
        <dbReference type="ChEBI" id="CHEBI:78442"/>
        <dbReference type="ChEBI" id="CHEBI:78513"/>
        <dbReference type="ChEBI" id="CHEBI:456215"/>
        <dbReference type="EC" id="6.1.1.19"/>
    </reaction>
</comment>
<dbReference type="PANTHER" id="PTHR11956:SF5">
    <property type="entry name" value="ARGININE--TRNA LIGASE, CYTOPLASMIC"/>
    <property type="match status" value="1"/>
</dbReference>
<dbReference type="InterPro" id="IPR001278">
    <property type="entry name" value="Arg-tRNA-ligase"/>
</dbReference>
<comment type="caution">
    <text evidence="7">The sequence shown here is derived from an EMBL/GenBank/DDBJ whole genome shotgun (WGS) entry which is preliminary data.</text>
</comment>
<evidence type="ECO:0000313" key="8">
    <source>
        <dbReference type="Proteomes" id="UP001596989"/>
    </source>
</evidence>
<evidence type="ECO:0000259" key="6">
    <source>
        <dbReference type="SMART" id="SM00836"/>
    </source>
</evidence>
<proteinExistence type="predicted"/>
<evidence type="ECO:0000256" key="3">
    <source>
        <dbReference type="ARBA" id="ARBA00022741"/>
    </source>
</evidence>
<evidence type="ECO:0000313" key="7">
    <source>
        <dbReference type="EMBL" id="MFD0958263.1"/>
    </source>
</evidence>
<keyword evidence="2" id="KW-0436">Ligase</keyword>
<reference evidence="8" key="1">
    <citation type="journal article" date="2019" name="Int. J. Syst. Evol. Microbiol.">
        <title>The Global Catalogue of Microorganisms (GCM) 10K type strain sequencing project: providing services to taxonomists for standard genome sequencing and annotation.</title>
        <authorList>
            <consortium name="The Broad Institute Genomics Platform"/>
            <consortium name="The Broad Institute Genome Sequencing Center for Infectious Disease"/>
            <person name="Wu L."/>
            <person name="Ma J."/>
        </authorList>
    </citation>
    <scope>NUCLEOTIDE SEQUENCE [LARGE SCALE GENOMIC DNA]</scope>
    <source>
        <strain evidence="8">CCUG 59129</strain>
    </source>
</reference>
<dbReference type="Gene3D" id="1.10.730.10">
    <property type="entry name" value="Isoleucyl-tRNA Synthetase, Domain 1"/>
    <property type="match status" value="1"/>
</dbReference>
<evidence type="ECO:0000256" key="5">
    <source>
        <dbReference type="ARBA" id="ARBA00049339"/>
    </source>
</evidence>
<dbReference type="InterPro" id="IPR008909">
    <property type="entry name" value="DALR_anticod-bd"/>
</dbReference>
<organism evidence="7 8">
    <name type="scientific">Paenibacillus chungangensis</name>
    <dbReference type="NCBI Taxonomy" id="696535"/>
    <lineage>
        <taxon>Bacteria</taxon>
        <taxon>Bacillati</taxon>
        <taxon>Bacillota</taxon>
        <taxon>Bacilli</taxon>
        <taxon>Bacillales</taxon>
        <taxon>Paenibacillaceae</taxon>
        <taxon>Paenibacillus</taxon>
    </lineage>
</organism>
<dbReference type="SUPFAM" id="SSF47323">
    <property type="entry name" value="Anticodon-binding domain of a subclass of class I aminoacyl-tRNA synthetases"/>
    <property type="match status" value="1"/>
</dbReference>